<gene>
    <name evidence="6" type="ORF">DPMN_035449</name>
</gene>
<comment type="subcellular location">
    <subcellularLocation>
        <location evidence="1">Nucleus</location>
    </subcellularLocation>
</comment>
<dbReference type="EMBL" id="JAIWYP010000002">
    <property type="protein sequence ID" value="KAH3872234.1"/>
    <property type="molecule type" value="Genomic_DNA"/>
</dbReference>
<keyword evidence="3" id="KW-0804">Transcription</keyword>
<evidence type="ECO:0008006" key="8">
    <source>
        <dbReference type="Google" id="ProtNLM"/>
    </source>
</evidence>
<evidence type="ECO:0000313" key="6">
    <source>
        <dbReference type="EMBL" id="KAH3872234.1"/>
    </source>
</evidence>
<organism evidence="6 7">
    <name type="scientific">Dreissena polymorpha</name>
    <name type="common">Zebra mussel</name>
    <name type="synonym">Mytilus polymorpha</name>
    <dbReference type="NCBI Taxonomy" id="45954"/>
    <lineage>
        <taxon>Eukaryota</taxon>
        <taxon>Metazoa</taxon>
        <taxon>Spiralia</taxon>
        <taxon>Lophotrochozoa</taxon>
        <taxon>Mollusca</taxon>
        <taxon>Bivalvia</taxon>
        <taxon>Autobranchia</taxon>
        <taxon>Heteroconchia</taxon>
        <taxon>Euheterodonta</taxon>
        <taxon>Imparidentia</taxon>
        <taxon>Neoheterodontei</taxon>
        <taxon>Myida</taxon>
        <taxon>Dreissenoidea</taxon>
        <taxon>Dreissenidae</taxon>
        <taxon>Dreissena</taxon>
    </lineage>
</organism>
<dbReference type="GO" id="GO:0003677">
    <property type="term" value="F:DNA binding"/>
    <property type="evidence" value="ECO:0007669"/>
    <property type="project" value="InterPro"/>
</dbReference>
<accession>A0A9D4RL08</accession>
<evidence type="ECO:0000256" key="4">
    <source>
        <dbReference type="ARBA" id="ARBA00023242"/>
    </source>
</evidence>
<keyword evidence="2" id="KW-0240">DNA-directed RNA polymerase</keyword>
<evidence type="ECO:0000256" key="5">
    <source>
        <dbReference type="SAM" id="MobiDB-lite"/>
    </source>
</evidence>
<evidence type="ECO:0000256" key="1">
    <source>
        <dbReference type="ARBA" id="ARBA00004123"/>
    </source>
</evidence>
<dbReference type="InterPro" id="IPR007811">
    <property type="entry name" value="RPC4"/>
</dbReference>
<keyword evidence="4" id="KW-0539">Nucleus</keyword>
<dbReference type="PANTHER" id="PTHR13408">
    <property type="entry name" value="DNA-DIRECTED RNA POLYMERASE III"/>
    <property type="match status" value="1"/>
</dbReference>
<comment type="caution">
    <text evidence="6">The sequence shown here is derived from an EMBL/GenBank/DDBJ whole genome shotgun (WGS) entry which is preliminary data.</text>
</comment>
<feature type="region of interest" description="Disordered" evidence="5">
    <location>
        <begin position="1"/>
        <end position="100"/>
    </location>
</feature>
<reference evidence="6" key="2">
    <citation type="submission" date="2020-11" db="EMBL/GenBank/DDBJ databases">
        <authorList>
            <person name="McCartney M.A."/>
            <person name="Auch B."/>
            <person name="Kono T."/>
            <person name="Mallez S."/>
            <person name="Becker A."/>
            <person name="Gohl D.M."/>
            <person name="Silverstein K.A.T."/>
            <person name="Koren S."/>
            <person name="Bechman K.B."/>
            <person name="Herman A."/>
            <person name="Abrahante J.E."/>
            <person name="Garbe J."/>
        </authorList>
    </citation>
    <scope>NUCLEOTIDE SEQUENCE</scope>
    <source>
        <strain evidence="6">Duluth1</strain>
        <tissue evidence="6">Whole animal</tissue>
    </source>
</reference>
<evidence type="ECO:0000313" key="7">
    <source>
        <dbReference type="Proteomes" id="UP000828390"/>
    </source>
</evidence>
<keyword evidence="7" id="KW-1185">Reference proteome</keyword>
<evidence type="ECO:0000256" key="3">
    <source>
        <dbReference type="ARBA" id="ARBA00023163"/>
    </source>
</evidence>
<dbReference type="AlphaFoldDB" id="A0A9D4RL08"/>
<dbReference type="GO" id="GO:0005666">
    <property type="term" value="C:RNA polymerase III complex"/>
    <property type="evidence" value="ECO:0007669"/>
    <property type="project" value="InterPro"/>
</dbReference>
<protein>
    <recommendedName>
        <fullName evidence="8">DNA-directed RNA polymerase III subunit RPC4</fullName>
    </recommendedName>
</protein>
<evidence type="ECO:0000256" key="2">
    <source>
        <dbReference type="ARBA" id="ARBA00022478"/>
    </source>
</evidence>
<dbReference type="GO" id="GO:0042797">
    <property type="term" value="P:tRNA transcription by RNA polymerase III"/>
    <property type="evidence" value="ECO:0007669"/>
    <property type="project" value="TreeGrafter"/>
</dbReference>
<sequence>MASGDDKSQLPRGLIGRTGAPSGRGARLPSIRGPRDLTLGGVQKKVFTPNIPARRVKQEPSNDQPTPSASKDQSKGKKGLAPSKDDRGRGRGRGRGRNMPSVIQTHSLFEQGPSEKIPKPTGAIQEEEEGARVVSFKREQTDQETKEVLDSLLRDDFLAGKGFEEDDITLMPVKLPIVIKKELKVKQETINIKQEPMDTDGKHEKLVKNDTATETNDLTSGLGNLYRQNSTDSVTCGELFTNPVKSEDGTLLFIQLPDTLPGMPLSTEEDFKKKKDKESEISDKMDSCSLHNFSEGLVGKLIVRKSGRVQLRLGNTLLNVTMGTPCGFLQDVASVRVDGNHGDISLLGHIDHRLVCTPDFESLLDAAIS</sequence>
<reference evidence="6" key="1">
    <citation type="journal article" date="2019" name="bioRxiv">
        <title>The Genome of the Zebra Mussel, Dreissena polymorpha: A Resource for Invasive Species Research.</title>
        <authorList>
            <person name="McCartney M.A."/>
            <person name="Auch B."/>
            <person name="Kono T."/>
            <person name="Mallez S."/>
            <person name="Zhang Y."/>
            <person name="Obille A."/>
            <person name="Becker A."/>
            <person name="Abrahante J.E."/>
            <person name="Garbe J."/>
            <person name="Badalamenti J.P."/>
            <person name="Herman A."/>
            <person name="Mangelson H."/>
            <person name="Liachko I."/>
            <person name="Sullivan S."/>
            <person name="Sone E.D."/>
            <person name="Koren S."/>
            <person name="Silverstein K.A.T."/>
            <person name="Beckman K.B."/>
            <person name="Gohl D.M."/>
        </authorList>
    </citation>
    <scope>NUCLEOTIDE SEQUENCE</scope>
    <source>
        <strain evidence="6">Duluth1</strain>
        <tissue evidence="6">Whole animal</tissue>
    </source>
</reference>
<feature type="compositionally biased region" description="Polar residues" evidence="5">
    <location>
        <begin position="59"/>
        <end position="71"/>
    </location>
</feature>
<proteinExistence type="predicted"/>
<dbReference type="Proteomes" id="UP000828390">
    <property type="component" value="Unassembled WGS sequence"/>
</dbReference>
<dbReference type="Pfam" id="PF05132">
    <property type="entry name" value="RNA_pol_Rpc4"/>
    <property type="match status" value="1"/>
</dbReference>
<name>A0A9D4RL08_DREPO</name>
<feature type="region of interest" description="Disordered" evidence="5">
    <location>
        <begin position="112"/>
        <end position="131"/>
    </location>
</feature>
<dbReference type="PANTHER" id="PTHR13408:SF0">
    <property type="entry name" value="DNA-DIRECTED RNA POLYMERASE III SUBUNIT RPC4"/>
    <property type="match status" value="1"/>
</dbReference>